<evidence type="ECO:0000313" key="3">
    <source>
        <dbReference type="Proteomes" id="UP000033483"/>
    </source>
</evidence>
<keyword evidence="3" id="KW-1185">Reference proteome</keyword>
<feature type="compositionally biased region" description="Polar residues" evidence="1">
    <location>
        <begin position="8"/>
        <end position="33"/>
    </location>
</feature>
<feature type="compositionally biased region" description="Low complexity" evidence="1">
    <location>
        <begin position="488"/>
        <end position="502"/>
    </location>
</feature>
<feature type="compositionally biased region" description="Basic residues" evidence="1">
    <location>
        <begin position="470"/>
        <end position="479"/>
    </location>
</feature>
<evidence type="ECO:0000256" key="1">
    <source>
        <dbReference type="SAM" id="MobiDB-lite"/>
    </source>
</evidence>
<dbReference type="Proteomes" id="UP000033483">
    <property type="component" value="Unassembled WGS sequence"/>
</dbReference>
<feature type="compositionally biased region" description="Polar residues" evidence="1">
    <location>
        <begin position="46"/>
        <end position="59"/>
    </location>
</feature>
<feature type="compositionally biased region" description="Basic and acidic residues" evidence="1">
    <location>
        <begin position="174"/>
        <end position="230"/>
    </location>
</feature>
<organism evidence="2 3">
    <name type="scientific">Thielaviopsis punctulata</name>
    <dbReference type="NCBI Taxonomy" id="72032"/>
    <lineage>
        <taxon>Eukaryota</taxon>
        <taxon>Fungi</taxon>
        <taxon>Dikarya</taxon>
        <taxon>Ascomycota</taxon>
        <taxon>Pezizomycotina</taxon>
        <taxon>Sordariomycetes</taxon>
        <taxon>Hypocreomycetidae</taxon>
        <taxon>Microascales</taxon>
        <taxon>Ceratocystidaceae</taxon>
        <taxon>Thielaviopsis</taxon>
    </lineage>
</organism>
<dbReference type="OrthoDB" id="5352132at2759"/>
<dbReference type="PANTHER" id="PTHR28307:SF2">
    <property type="entry name" value="PROTEIN PAL1"/>
    <property type="match status" value="1"/>
</dbReference>
<feature type="compositionally biased region" description="Basic residues" evidence="1">
    <location>
        <begin position="378"/>
        <end position="388"/>
    </location>
</feature>
<feature type="compositionally biased region" description="Polar residues" evidence="1">
    <location>
        <begin position="420"/>
        <end position="430"/>
    </location>
</feature>
<sequence>PNGLALNLGSNNPFRNKSSPVSSTFNTSTSQRPVTPVSPFDDPIPSTISNNPFLDPSQPVQARNNIVSMAARPESNSVSHQLVDEIFGSLSVSDNAATVKPISPAPPRPTSRPPPSTKGPPPPPGQARRPPPPGVANAHRPSRSQEDAMRAKRAPPPPREDGKSKTADSPSRSSKRDSESTRARRNSDSSIIDRERIMTPEEKILREARRRARENTNKVKEDGKKPNKRMDIIDQLDASGIFGMGIVHHDGPYDALNPHRNRGGSRRAPMKAFPKDSLNNSMGGSGPLNARPNHSTFMGNSDIQAFDDYSAVPKVDAPEGVFDPASRGHIIHGDESMGLGSSTFLEGTPVSRTVLKKKEQEEAEQIMVEGIKRQKSLAHRIRSVRRPNRNYPDGYKGQARQLSDSVPLPTRAERMGESTPFVSEYSNEPESLTVRGKGGAPSPPMDRGRAMSDDASMPSSSSGGLLSRVKSLKGGRRNRSQAENYDSTIPLPTTTTTPGAAV</sequence>
<comment type="caution">
    <text evidence="2">The sequence shown here is derived from an EMBL/GenBank/DDBJ whole genome shotgun (WGS) entry which is preliminary data.</text>
</comment>
<dbReference type="Pfam" id="PF08316">
    <property type="entry name" value="Pal1"/>
    <property type="match status" value="1"/>
</dbReference>
<protein>
    <recommendedName>
        <fullName evidence="4">Pal1 cell morphology protein</fullName>
    </recommendedName>
</protein>
<feature type="compositionally biased region" description="Low complexity" evidence="1">
    <location>
        <begin position="453"/>
        <end position="467"/>
    </location>
</feature>
<feature type="region of interest" description="Disordered" evidence="1">
    <location>
        <begin position="1"/>
        <end position="59"/>
    </location>
</feature>
<dbReference type="GO" id="GO:0005737">
    <property type="term" value="C:cytoplasm"/>
    <property type="evidence" value="ECO:0007669"/>
    <property type="project" value="TreeGrafter"/>
</dbReference>
<feature type="region of interest" description="Disordered" evidence="1">
    <location>
        <begin position="378"/>
        <end position="502"/>
    </location>
</feature>
<feature type="non-terminal residue" evidence="2">
    <location>
        <position position="1"/>
    </location>
</feature>
<feature type="compositionally biased region" description="Pro residues" evidence="1">
    <location>
        <begin position="103"/>
        <end position="134"/>
    </location>
</feature>
<reference evidence="2 3" key="1">
    <citation type="submission" date="2015-03" db="EMBL/GenBank/DDBJ databases">
        <authorList>
            <person name="Radwan O."/>
            <person name="Al-Naeli F.A."/>
            <person name="Rendon G.A."/>
            <person name="Fields C."/>
        </authorList>
    </citation>
    <scope>NUCLEOTIDE SEQUENCE [LARGE SCALE GENOMIC DNA]</scope>
    <source>
        <strain evidence="2">CR-DP1</strain>
    </source>
</reference>
<evidence type="ECO:0000313" key="2">
    <source>
        <dbReference type="EMBL" id="KKA26438.1"/>
    </source>
</evidence>
<dbReference type="PANTHER" id="PTHR28307">
    <property type="entry name" value="PROTEIN PAL1"/>
    <property type="match status" value="1"/>
</dbReference>
<evidence type="ECO:0008006" key="4">
    <source>
        <dbReference type="Google" id="ProtNLM"/>
    </source>
</evidence>
<feature type="region of interest" description="Disordered" evidence="1">
    <location>
        <begin position="92"/>
        <end position="230"/>
    </location>
</feature>
<gene>
    <name evidence="2" type="ORF">TD95_000133</name>
</gene>
<dbReference type="EMBL" id="LAEV01002192">
    <property type="protein sequence ID" value="KKA26438.1"/>
    <property type="molecule type" value="Genomic_DNA"/>
</dbReference>
<feature type="non-terminal residue" evidence="2">
    <location>
        <position position="502"/>
    </location>
</feature>
<accession>A0A0F4Z999</accession>
<name>A0A0F4Z999_9PEZI</name>
<dbReference type="AlphaFoldDB" id="A0A0F4Z999"/>
<proteinExistence type="predicted"/>
<dbReference type="InterPro" id="IPR013226">
    <property type="entry name" value="Pal1"/>
</dbReference>